<evidence type="ECO:0000259" key="5">
    <source>
        <dbReference type="PROSITE" id="PS52004"/>
    </source>
</evidence>
<dbReference type="CDD" id="cd00832">
    <property type="entry name" value="CLF"/>
    <property type="match status" value="1"/>
</dbReference>
<dbReference type="EMBL" id="AP012319">
    <property type="protein sequence ID" value="BAL90262.1"/>
    <property type="molecule type" value="Genomic_DNA"/>
</dbReference>
<evidence type="ECO:0000313" key="6">
    <source>
        <dbReference type="EMBL" id="BAL90262.1"/>
    </source>
</evidence>
<dbReference type="Gene3D" id="3.40.47.10">
    <property type="match status" value="2"/>
</dbReference>
<accession>I0HB75</accession>
<feature type="domain" description="Ketosynthase family 3 (KS3)" evidence="5">
    <location>
        <begin position="1"/>
        <end position="400"/>
    </location>
</feature>
<comment type="similarity">
    <text evidence="1 4">Belongs to the thiolase-like superfamily. Beta-ketoacyl-ACP synthases family.</text>
</comment>
<protein>
    <submittedName>
        <fullName evidence="6">Putative beta-ketoacyl synthase beta subunit</fullName>
    </submittedName>
</protein>
<dbReference type="PROSITE" id="PS52004">
    <property type="entry name" value="KS3_2"/>
    <property type="match status" value="1"/>
</dbReference>
<dbReference type="AlphaFoldDB" id="I0HB75"/>
<dbReference type="GO" id="GO:0004315">
    <property type="term" value="F:3-oxoacyl-[acyl-carrier-protein] synthase activity"/>
    <property type="evidence" value="ECO:0007669"/>
    <property type="project" value="TreeGrafter"/>
</dbReference>
<evidence type="ECO:0000256" key="1">
    <source>
        <dbReference type="ARBA" id="ARBA00008467"/>
    </source>
</evidence>
<evidence type="ECO:0000313" key="7">
    <source>
        <dbReference type="Proteomes" id="UP000007882"/>
    </source>
</evidence>
<dbReference type="InterPro" id="IPR020841">
    <property type="entry name" value="PKS_Beta-ketoAc_synthase_dom"/>
</dbReference>
<gene>
    <name evidence="6" type="ordered locus">AMIS_50420</name>
</gene>
<dbReference type="Pfam" id="PF00109">
    <property type="entry name" value="ketoacyl-synt"/>
    <property type="match status" value="1"/>
</dbReference>
<reference evidence="6 7" key="1">
    <citation type="submission" date="2012-02" db="EMBL/GenBank/DDBJ databases">
        <title>Complete genome sequence of Actinoplanes missouriensis 431 (= NBRC 102363).</title>
        <authorList>
            <person name="Ohnishi Y."/>
            <person name="Ishikawa J."/>
            <person name="Sekine M."/>
            <person name="Hosoyama A."/>
            <person name="Harada T."/>
            <person name="Narita H."/>
            <person name="Hata T."/>
            <person name="Konno Y."/>
            <person name="Tutikane K."/>
            <person name="Fujita N."/>
            <person name="Horinouchi S."/>
            <person name="Hayakawa M."/>
        </authorList>
    </citation>
    <scope>NUCLEOTIDE SEQUENCE [LARGE SCALE GENOMIC DNA]</scope>
    <source>
        <strain evidence="7">ATCC 14538 / DSM 43046 / CBS 188.64 / JCM 3121 / NBRC 102363 / NCIMB 12654 / NRRL B-3342 / UNCC 431</strain>
    </source>
</reference>
<dbReference type="OrthoDB" id="416758at2"/>
<dbReference type="PATRIC" id="fig|512565.3.peg.5034"/>
<keyword evidence="7" id="KW-1185">Reference proteome</keyword>
<dbReference type="InterPro" id="IPR016039">
    <property type="entry name" value="Thiolase-like"/>
</dbReference>
<proteinExistence type="inferred from homology"/>
<dbReference type="STRING" id="512565.AMIS_50420"/>
<dbReference type="HOGENOM" id="CLU_000022_69_2_11"/>
<dbReference type="GO" id="GO:0006633">
    <property type="term" value="P:fatty acid biosynthetic process"/>
    <property type="evidence" value="ECO:0007669"/>
    <property type="project" value="TreeGrafter"/>
</dbReference>
<evidence type="ECO:0000256" key="4">
    <source>
        <dbReference type="RuleBase" id="RU003694"/>
    </source>
</evidence>
<organism evidence="6 7">
    <name type="scientific">Actinoplanes missouriensis (strain ATCC 14538 / DSM 43046 / CBS 188.64 / JCM 3121 / NBRC 102363 / NCIMB 12654 / NRRL B-3342 / UNCC 431)</name>
    <dbReference type="NCBI Taxonomy" id="512565"/>
    <lineage>
        <taxon>Bacteria</taxon>
        <taxon>Bacillati</taxon>
        <taxon>Actinomycetota</taxon>
        <taxon>Actinomycetes</taxon>
        <taxon>Micromonosporales</taxon>
        <taxon>Micromonosporaceae</taxon>
        <taxon>Actinoplanes</taxon>
    </lineage>
</organism>
<dbReference type="KEGG" id="ams:AMIS_50420"/>
<dbReference type="Pfam" id="PF02801">
    <property type="entry name" value="Ketoacyl-synt_C"/>
    <property type="match status" value="1"/>
</dbReference>
<dbReference type="PANTHER" id="PTHR11712:SF322">
    <property type="entry name" value="POLYKETIDE BETA-KETOACYL SYNTHASE 2-RELATED"/>
    <property type="match status" value="1"/>
</dbReference>
<evidence type="ECO:0000256" key="2">
    <source>
        <dbReference type="ARBA" id="ARBA00022679"/>
    </source>
</evidence>
<dbReference type="InterPro" id="IPR014031">
    <property type="entry name" value="Ketoacyl_synth_C"/>
</dbReference>
<dbReference type="RefSeq" id="WP_014445151.1">
    <property type="nucleotide sequence ID" value="NC_017093.1"/>
</dbReference>
<name>I0HB75_ACTM4</name>
<keyword evidence="3" id="KW-0012">Acyltransferase</keyword>
<dbReference type="InterPro" id="IPR000794">
    <property type="entry name" value="Beta-ketoacyl_synthase"/>
</dbReference>
<dbReference type="SUPFAM" id="SSF53901">
    <property type="entry name" value="Thiolase-like"/>
    <property type="match status" value="2"/>
</dbReference>
<dbReference type="eggNOG" id="COG0304">
    <property type="taxonomic scope" value="Bacteria"/>
</dbReference>
<dbReference type="Proteomes" id="UP000007882">
    <property type="component" value="Chromosome"/>
</dbReference>
<dbReference type="InterPro" id="IPR014030">
    <property type="entry name" value="Ketoacyl_synth_N"/>
</dbReference>
<dbReference type="PANTHER" id="PTHR11712">
    <property type="entry name" value="POLYKETIDE SYNTHASE-RELATED"/>
    <property type="match status" value="1"/>
</dbReference>
<sequence>MTAVFTGLGVVAPTGLTVEEYWAATLAGRSGITELERFDAGRYPSRLAGQIRDFRAEDHLSGRLLPQTDRVTRLAIVAADQAIADARVDPSQLCDLEMGVISSNATGGFEFTHREIRKLWTKGPGHVSVYESFAWFNAANTGQISIRHGMRGPGSVLVAEQAGGLDAIGHAARVVAAGTPLVVTGGVESSYDPWGWVSHLASGRVSTVADPRRAYLPFDCAASGYVPGEGGAYLVLEDDAAARGRGALRYGELAGHASTFDPPAASGRPATLETAIRLALRRAGVPATGVDVVFADASGVPELDRREAAAITAVFGDHGVPVAAPKTMVGRLYAGAGPLDVVCALLAIRDGVVPGAGRDIRLPDDFRIDLATVSRPAAVRTAVILARGIGGYNSALVVRAAAR</sequence>
<keyword evidence="2 4" id="KW-0808">Transferase</keyword>
<evidence type="ECO:0000256" key="3">
    <source>
        <dbReference type="ARBA" id="ARBA00023315"/>
    </source>
</evidence>